<feature type="domain" description="D-isomer specific 2-hydroxyacid dehydrogenase catalytic" evidence="7">
    <location>
        <begin position="3"/>
        <end position="316"/>
    </location>
</feature>
<dbReference type="InterPro" id="IPR050857">
    <property type="entry name" value="D-2-hydroxyacid_DH"/>
</dbReference>
<evidence type="ECO:0000256" key="3">
    <source>
        <dbReference type="ARBA" id="ARBA00023002"/>
    </source>
</evidence>
<dbReference type="InterPro" id="IPR029752">
    <property type="entry name" value="D-isomer_DH_CS1"/>
</dbReference>
<keyword evidence="4" id="KW-0520">NAD</keyword>
<dbReference type="InterPro" id="IPR036291">
    <property type="entry name" value="NAD(P)-bd_dom_sf"/>
</dbReference>
<dbReference type="InterPro" id="IPR006140">
    <property type="entry name" value="D-isomer_DH_NAD-bd"/>
</dbReference>
<proteinExistence type="inferred from homology"/>
<dbReference type="PANTHER" id="PTHR42789:SF1">
    <property type="entry name" value="D-ISOMER SPECIFIC 2-HYDROXYACID DEHYDROGENASE FAMILY PROTEIN (AFU_ORTHOLOGUE AFUA_6G10090)"/>
    <property type="match status" value="1"/>
</dbReference>
<dbReference type="PROSITE" id="PS00065">
    <property type="entry name" value="D_2_HYDROXYACID_DH_1"/>
    <property type="match status" value="1"/>
</dbReference>
<dbReference type="SUPFAM" id="SSF52283">
    <property type="entry name" value="Formate/glycerate dehydrogenase catalytic domain-like"/>
    <property type="match status" value="1"/>
</dbReference>
<evidence type="ECO:0000313" key="10">
    <source>
        <dbReference type="Proteomes" id="UP000216339"/>
    </source>
</evidence>
<dbReference type="Gene3D" id="3.30.70.260">
    <property type="match status" value="1"/>
</dbReference>
<dbReference type="Pfam" id="PF00389">
    <property type="entry name" value="2-Hacid_dh"/>
    <property type="match status" value="1"/>
</dbReference>
<dbReference type="OrthoDB" id="1522997at2"/>
<keyword evidence="2" id="KW-0028">Amino-acid biosynthesis</keyword>
<reference evidence="9 10" key="1">
    <citation type="submission" date="2016-11" db="EMBL/GenBank/DDBJ databases">
        <title>Study of marine rhodopsin-containing bacteria.</title>
        <authorList>
            <person name="Yoshizawa S."/>
            <person name="Kumagai Y."/>
            <person name="Kogure K."/>
        </authorList>
    </citation>
    <scope>NUCLEOTIDE SEQUENCE [LARGE SCALE GENOMIC DNA]</scope>
    <source>
        <strain evidence="9 10">SAORIC-28</strain>
    </source>
</reference>
<name>A0A271J468_9BACT</name>
<evidence type="ECO:0000256" key="5">
    <source>
        <dbReference type="ARBA" id="ARBA00029440"/>
    </source>
</evidence>
<dbReference type="CDD" id="cd02116">
    <property type="entry name" value="ACT"/>
    <property type="match status" value="1"/>
</dbReference>
<sequence length="401" mass="41284">MTVLVADSVSADALQSLRDDGHDVVEAAGLSGDGLVDALREHDPAVLVVRSTKVTAEALDAARGLELIVRAGAGVDTIDVVGASERGVFVANCPGKNAAAVAELAFGLLLALDRRIPDNVIASRAGRWDKKGFSAARGLRGRTLGVLGLGSIGREVVARAKAFGMPVVAWSRSLTPGAAADLGVTRAASPLDLARQSDAVTVHVASTPNTRHLVDAAFLAALPDGAALINTARADVVDEAAVAEAVAAGRLRFATDVPSGEPSDKQADFAHPLAEAAYITHHVGASTDEATEAIGQEAARVIRAYAETGRVPNNVNLAAQTPATHLLTVRHLDRVGVLAGVLGEVREAGWNVQEMENLVFEGAEAACARIRVDTGAGADPDGALDRIRGVEHVLNATVIAL</sequence>
<comment type="similarity">
    <text evidence="1 6">Belongs to the D-isomer specific 2-hydroxyacid dehydrogenase family.</text>
</comment>
<feature type="domain" description="D-isomer specific 2-hydroxyacid dehydrogenase NAD-binding" evidence="8">
    <location>
        <begin position="106"/>
        <end position="284"/>
    </location>
</feature>
<dbReference type="Proteomes" id="UP000216339">
    <property type="component" value="Unassembled WGS sequence"/>
</dbReference>
<comment type="pathway">
    <text evidence="5">Amino-acid biosynthesis.</text>
</comment>
<dbReference type="SUPFAM" id="SSF55021">
    <property type="entry name" value="ACT-like"/>
    <property type="match status" value="1"/>
</dbReference>
<evidence type="ECO:0000259" key="7">
    <source>
        <dbReference type="Pfam" id="PF00389"/>
    </source>
</evidence>
<dbReference type="Pfam" id="PF02826">
    <property type="entry name" value="2-Hacid_dh_C"/>
    <property type="match status" value="1"/>
</dbReference>
<dbReference type="Gene3D" id="3.40.50.720">
    <property type="entry name" value="NAD(P)-binding Rossmann-like Domain"/>
    <property type="match status" value="2"/>
</dbReference>
<evidence type="ECO:0000256" key="1">
    <source>
        <dbReference type="ARBA" id="ARBA00005854"/>
    </source>
</evidence>
<evidence type="ECO:0000256" key="6">
    <source>
        <dbReference type="RuleBase" id="RU003719"/>
    </source>
</evidence>
<evidence type="ECO:0000313" key="9">
    <source>
        <dbReference type="EMBL" id="PAP77834.1"/>
    </source>
</evidence>
<keyword evidence="10" id="KW-1185">Reference proteome</keyword>
<accession>A0A271J468</accession>
<comment type="caution">
    <text evidence="9">The sequence shown here is derived from an EMBL/GenBank/DDBJ whole genome shotgun (WGS) entry which is preliminary data.</text>
</comment>
<dbReference type="RefSeq" id="WP_095511505.1">
    <property type="nucleotide sequence ID" value="NZ_MQWD01000001.1"/>
</dbReference>
<dbReference type="SUPFAM" id="SSF51735">
    <property type="entry name" value="NAD(P)-binding Rossmann-fold domains"/>
    <property type="match status" value="1"/>
</dbReference>
<dbReference type="GO" id="GO:0016616">
    <property type="term" value="F:oxidoreductase activity, acting on the CH-OH group of donors, NAD or NADP as acceptor"/>
    <property type="evidence" value="ECO:0007669"/>
    <property type="project" value="InterPro"/>
</dbReference>
<keyword evidence="3 6" id="KW-0560">Oxidoreductase</keyword>
<dbReference type="GO" id="GO:0008652">
    <property type="term" value="P:amino acid biosynthetic process"/>
    <property type="evidence" value="ECO:0007669"/>
    <property type="project" value="UniProtKB-KW"/>
</dbReference>
<dbReference type="EMBL" id="MQWD01000001">
    <property type="protein sequence ID" value="PAP77834.1"/>
    <property type="molecule type" value="Genomic_DNA"/>
</dbReference>
<evidence type="ECO:0000259" key="8">
    <source>
        <dbReference type="Pfam" id="PF02826"/>
    </source>
</evidence>
<dbReference type="PANTHER" id="PTHR42789">
    <property type="entry name" value="D-ISOMER SPECIFIC 2-HYDROXYACID DEHYDROGENASE FAMILY PROTEIN (AFU_ORTHOLOGUE AFUA_6G10090)"/>
    <property type="match status" value="1"/>
</dbReference>
<evidence type="ECO:0000256" key="4">
    <source>
        <dbReference type="ARBA" id="ARBA00023027"/>
    </source>
</evidence>
<dbReference type="GO" id="GO:0051287">
    <property type="term" value="F:NAD binding"/>
    <property type="evidence" value="ECO:0007669"/>
    <property type="project" value="InterPro"/>
</dbReference>
<organism evidence="9 10">
    <name type="scientific">Rubrivirga marina</name>
    <dbReference type="NCBI Taxonomy" id="1196024"/>
    <lineage>
        <taxon>Bacteria</taxon>
        <taxon>Pseudomonadati</taxon>
        <taxon>Rhodothermota</taxon>
        <taxon>Rhodothermia</taxon>
        <taxon>Rhodothermales</taxon>
        <taxon>Rubricoccaceae</taxon>
        <taxon>Rubrivirga</taxon>
    </lineage>
</organism>
<evidence type="ECO:0000256" key="2">
    <source>
        <dbReference type="ARBA" id="ARBA00022605"/>
    </source>
</evidence>
<protein>
    <submittedName>
        <fullName evidence="9">Hydroxyacid dehydrogenase</fullName>
    </submittedName>
</protein>
<dbReference type="InterPro" id="IPR045865">
    <property type="entry name" value="ACT-like_dom_sf"/>
</dbReference>
<dbReference type="InterPro" id="IPR006139">
    <property type="entry name" value="D-isomer_2_OHA_DH_cat_dom"/>
</dbReference>
<gene>
    <name evidence="9" type="ORF">BSZ37_15985</name>
</gene>
<dbReference type="AlphaFoldDB" id="A0A271J468"/>